<keyword evidence="14" id="KW-1185">Reference proteome</keyword>
<dbReference type="InterPro" id="IPR003594">
    <property type="entry name" value="HATPase_dom"/>
</dbReference>
<evidence type="ECO:0000256" key="7">
    <source>
        <dbReference type="ARBA" id="ARBA00022777"/>
    </source>
</evidence>
<feature type="transmembrane region" description="Helical" evidence="10">
    <location>
        <begin position="92"/>
        <end position="111"/>
    </location>
</feature>
<dbReference type="PANTHER" id="PTHR43711:SF32">
    <property type="entry name" value="SENSOR-TYPE HISTIDINE KINASE PRRB"/>
    <property type="match status" value="1"/>
</dbReference>
<dbReference type="InterPro" id="IPR005467">
    <property type="entry name" value="His_kinase_dom"/>
</dbReference>
<dbReference type="InterPro" id="IPR003661">
    <property type="entry name" value="HisK_dim/P_dom"/>
</dbReference>
<evidence type="ECO:0000256" key="1">
    <source>
        <dbReference type="ARBA" id="ARBA00000085"/>
    </source>
</evidence>
<dbReference type="SMART" id="SM00387">
    <property type="entry name" value="HATPase_c"/>
    <property type="match status" value="1"/>
</dbReference>
<accession>A0AAE4C8G8</accession>
<dbReference type="CDD" id="cd00075">
    <property type="entry name" value="HATPase"/>
    <property type="match status" value="1"/>
</dbReference>
<reference evidence="13" key="1">
    <citation type="submission" date="2023-07" db="EMBL/GenBank/DDBJ databases">
        <title>Sequencing the genomes of 1000 actinobacteria strains.</title>
        <authorList>
            <person name="Klenk H.-P."/>
        </authorList>
    </citation>
    <scope>NUCLEOTIDE SEQUENCE</scope>
    <source>
        <strain evidence="13">DSM 44707</strain>
    </source>
</reference>
<keyword evidence="8 10" id="KW-1133">Transmembrane helix</keyword>
<feature type="transmembrane region" description="Helical" evidence="10">
    <location>
        <begin position="67"/>
        <end position="86"/>
    </location>
</feature>
<dbReference type="AlphaFoldDB" id="A0AAE4C8G8"/>
<comment type="catalytic activity">
    <reaction evidence="1">
        <text>ATP + protein L-histidine = ADP + protein N-phospho-L-histidine.</text>
        <dbReference type="EC" id="2.7.13.3"/>
    </reaction>
</comment>
<dbReference type="Pfam" id="PF02518">
    <property type="entry name" value="HATPase_c"/>
    <property type="match status" value="1"/>
</dbReference>
<organism evidence="13 14">
    <name type="scientific">Catenuloplanes atrovinosus</name>
    <dbReference type="NCBI Taxonomy" id="137266"/>
    <lineage>
        <taxon>Bacteria</taxon>
        <taxon>Bacillati</taxon>
        <taxon>Actinomycetota</taxon>
        <taxon>Actinomycetes</taxon>
        <taxon>Micromonosporales</taxon>
        <taxon>Micromonosporaceae</taxon>
        <taxon>Catenuloplanes</taxon>
    </lineage>
</organism>
<dbReference type="InterPro" id="IPR003660">
    <property type="entry name" value="HAMP_dom"/>
</dbReference>
<evidence type="ECO:0000256" key="10">
    <source>
        <dbReference type="SAM" id="Phobius"/>
    </source>
</evidence>
<dbReference type="PRINTS" id="PR00344">
    <property type="entry name" value="BCTRLSENSOR"/>
</dbReference>
<evidence type="ECO:0000256" key="3">
    <source>
        <dbReference type="ARBA" id="ARBA00012438"/>
    </source>
</evidence>
<dbReference type="PROSITE" id="PS50109">
    <property type="entry name" value="HIS_KIN"/>
    <property type="match status" value="1"/>
</dbReference>
<sequence length="386" mass="41400">MSLLRGRPAHDLPWIVRFGSMLLDRVYRAGGWVRARPPVGPLMDAVEKVLGRLPRPLDPVRSIKAKLSLALGLAGGVGLLVLWYSLEWIPLNVAFIASAVALALLTLQIAAHGATVPLREMTDAARHMARGDYTRRVHTNSRDEVGELAAAFNVMAADLAAADRQRRELIANVSHELRTPITALRGVLENIVDGVAEPEPETMRTALAQTERLGTLVAELLDLSRLDAGIVPMKRTEIALGDFLADVVAEARVNSPSVPISFETEDGLTLDGDPGRLHQLFANLLDNAARHSPPGGTIRLRAARDGDDILFSVADQGSGIPVEERERVFERFTRGERATGGGTGLGLAIARWVVQLHHGGIAVVDPGPGDTMTGAHVQVRLPAGTA</sequence>
<dbReference type="SUPFAM" id="SSF158472">
    <property type="entry name" value="HAMP domain-like"/>
    <property type="match status" value="1"/>
</dbReference>
<evidence type="ECO:0000256" key="2">
    <source>
        <dbReference type="ARBA" id="ARBA00004236"/>
    </source>
</evidence>
<dbReference type="Pfam" id="PF00512">
    <property type="entry name" value="HisKA"/>
    <property type="match status" value="1"/>
</dbReference>
<evidence type="ECO:0000313" key="14">
    <source>
        <dbReference type="Proteomes" id="UP001183643"/>
    </source>
</evidence>
<dbReference type="CDD" id="cd06225">
    <property type="entry name" value="HAMP"/>
    <property type="match status" value="1"/>
</dbReference>
<keyword evidence="10" id="KW-0472">Membrane</keyword>
<keyword evidence="5" id="KW-0808">Transferase</keyword>
<dbReference type="SMART" id="SM00304">
    <property type="entry name" value="HAMP"/>
    <property type="match status" value="1"/>
</dbReference>
<dbReference type="SUPFAM" id="SSF55874">
    <property type="entry name" value="ATPase domain of HSP90 chaperone/DNA topoisomerase II/histidine kinase"/>
    <property type="match status" value="1"/>
</dbReference>
<keyword evidence="7 13" id="KW-0418">Kinase</keyword>
<dbReference type="GO" id="GO:0005886">
    <property type="term" value="C:plasma membrane"/>
    <property type="evidence" value="ECO:0007669"/>
    <property type="project" value="UniProtKB-SubCell"/>
</dbReference>
<dbReference type="Gene3D" id="6.10.340.10">
    <property type="match status" value="1"/>
</dbReference>
<evidence type="ECO:0000256" key="4">
    <source>
        <dbReference type="ARBA" id="ARBA00022553"/>
    </source>
</evidence>
<comment type="caution">
    <text evidence="13">The sequence shown here is derived from an EMBL/GenBank/DDBJ whole genome shotgun (WGS) entry which is preliminary data.</text>
</comment>
<dbReference type="PROSITE" id="PS50885">
    <property type="entry name" value="HAMP"/>
    <property type="match status" value="1"/>
</dbReference>
<dbReference type="PANTHER" id="PTHR43711">
    <property type="entry name" value="TWO-COMPONENT HISTIDINE KINASE"/>
    <property type="match status" value="1"/>
</dbReference>
<dbReference type="InterPro" id="IPR036890">
    <property type="entry name" value="HATPase_C_sf"/>
</dbReference>
<name>A0AAE4C8G8_9ACTN</name>
<feature type="domain" description="HAMP" evidence="12">
    <location>
        <begin position="112"/>
        <end position="164"/>
    </location>
</feature>
<keyword evidence="6 10" id="KW-0812">Transmembrane</keyword>
<evidence type="ECO:0000256" key="6">
    <source>
        <dbReference type="ARBA" id="ARBA00022692"/>
    </source>
</evidence>
<comment type="subcellular location">
    <subcellularLocation>
        <location evidence="2">Cell membrane</location>
    </subcellularLocation>
</comment>
<dbReference type="InterPro" id="IPR050736">
    <property type="entry name" value="Sensor_HK_Regulatory"/>
</dbReference>
<dbReference type="EMBL" id="JAVDYB010000001">
    <property type="protein sequence ID" value="MDR7273779.1"/>
    <property type="molecule type" value="Genomic_DNA"/>
</dbReference>
<dbReference type="InterPro" id="IPR036097">
    <property type="entry name" value="HisK_dim/P_sf"/>
</dbReference>
<dbReference type="Pfam" id="PF00672">
    <property type="entry name" value="HAMP"/>
    <property type="match status" value="1"/>
</dbReference>
<proteinExistence type="predicted"/>
<dbReference type="SMART" id="SM00388">
    <property type="entry name" value="HisKA"/>
    <property type="match status" value="1"/>
</dbReference>
<keyword evidence="4" id="KW-0597">Phosphoprotein</keyword>
<dbReference type="FunFam" id="1.10.287.130:FF:000001">
    <property type="entry name" value="Two-component sensor histidine kinase"/>
    <property type="match status" value="1"/>
</dbReference>
<gene>
    <name evidence="13" type="ORF">J2S41_000557</name>
</gene>
<dbReference type="Proteomes" id="UP001183643">
    <property type="component" value="Unassembled WGS sequence"/>
</dbReference>
<dbReference type="Gene3D" id="3.30.565.10">
    <property type="entry name" value="Histidine kinase-like ATPase, C-terminal domain"/>
    <property type="match status" value="1"/>
</dbReference>
<keyword evidence="9" id="KW-0902">Two-component regulatory system</keyword>
<evidence type="ECO:0000256" key="9">
    <source>
        <dbReference type="ARBA" id="ARBA00023012"/>
    </source>
</evidence>
<dbReference type="GO" id="GO:0000155">
    <property type="term" value="F:phosphorelay sensor kinase activity"/>
    <property type="evidence" value="ECO:0007669"/>
    <property type="project" value="InterPro"/>
</dbReference>
<evidence type="ECO:0000256" key="5">
    <source>
        <dbReference type="ARBA" id="ARBA00022679"/>
    </source>
</evidence>
<dbReference type="Gene3D" id="1.10.287.130">
    <property type="match status" value="1"/>
</dbReference>
<evidence type="ECO:0000259" key="12">
    <source>
        <dbReference type="PROSITE" id="PS50885"/>
    </source>
</evidence>
<evidence type="ECO:0000256" key="8">
    <source>
        <dbReference type="ARBA" id="ARBA00022989"/>
    </source>
</evidence>
<protein>
    <recommendedName>
        <fullName evidence="3">histidine kinase</fullName>
        <ecNumber evidence="3">2.7.13.3</ecNumber>
    </recommendedName>
</protein>
<dbReference type="InterPro" id="IPR004358">
    <property type="entry name" value="Sig_transdc_His_kin-like_C"/>
</dbReference>
<evidence type="ECO:0000259" key="11">
    <source>
        <dbReference type="PROSITE" id="PS50109"/>
    </source>
</evidence>
<dbReference type="EC" id="2.7.13.3" evidence="3"/>
<dbReference type="CDD" id="cd00082">
    <property type="entry name" value="HisKA"/>
    <property type="match status" value="1"/>
</dbReference>
<evidence type="ECO:0000313" key="13">
    <source>
        <dbReference type="EMBL" id="MDR7273779.1"/>
    </source>
</evidence>
<dbReference type="SUPFAM" id="SSF47384">
    <property type="entry name" value="Homodimeric domain of signal transducing histidine kinase"/>
    <property type="match status" value="1"/>
</dbReference>
<feature type="domain" description="Histidine kinase" evidence="11">
    <location>
        <begin position="172"/>
        <end position="385"/>
    </location>
</feature>